<reference evidence="10" key="1">
    <citation type="submission" date="2021-06" db="EMBL/GenBank/DDBJ databases">
        <authorList>
            <person name="Criscuolo A."/>
        </authorList>
    </citation>
    <scope>NUCLEOTIDE SEQUENCE</scope>
    <source>
        <strain evidence="10">CIP111803</strain>
    </source>
</reference>
<comment type="caution">
    <text evidence="10">The sequence shown here is derived from an EMBL/GenBank/DDBJ whole genome shotgun (WGS) entry which is preliminary data.</text>
</comment>
<evidence type="ECO:0000256" key="2">
    <source>
        <dbReference type="ARBA" id="ARBA00022448"/>
    </source>
</evidence>
<keyword evidence="4" id="KW-0997">Cell inner membrane</keyword>
<feature type="transmembrane region" description="Helical" evidence="9">
    <location>
        <begin position="163"/>
        <end position="185"/>
    </location>
</feature>
<evidence type="ECO:0000256" key="7">
    <source>
        <dbReference type="ARBA" id="ARBA00023136"/>
    </source>
</evidence>
<evidence type="ECO:0000256" key="8">
    <source>
        <dbReference type="ARBA" id="ARBA00039381"/>
    </source>
</evidence>
<feature type="transmembrane region" description="Helical" evidence="9">
    <location>
        <begin position="276"/>
        <end position="309"/>
    </location>
</feature>
<keyword evidence="5 9" id="KW-0812">Transmembrane</keyword>
<dbReference type="EMBL" id="CAJVAP010000012">
    <property type="protein sequence ID" value="CAG7610332.1"/>
    <property type="molecule type" value="Genomic_DNA"/>
</dbReference>
<dbReference type="CDD" id="cd06579">
    <property type="entry name" value="TM_PBP1_transp_AraH_like"/>
    <property type="match status" value="1"/>
</dbReference>
<evidence type="ECO:0000256" key="1">
    <source>
        <dbReference type="ARBA" id="ARBA00004651"/>
    </source>
</evidence>
<dbReference type="GO" id="GO:0022857">
    <property type="term" value="F:transmembrane transporter activity"/>
    <property type="evidence" value="ECO:0007669"/>
    <property type="project" value="InterPro"/>
</dbReference>
<dbReference type="Proteomes" id="UP000693892">
    <property type="component" value="Unassembled WGS sequence"/>
</dbReference>
<dbReference type="Pfam" id="PF02653">
    <property type="entry name" value="BPD_transp_2"/>
    <property type="match status" value="1"/>
</dbReference>
<comment type="subcellular location">
    <subcellularLocation>
        <location evidence="1">Cell membrane</location>
        <topology evidence="1">Multi-pass membrane protein</topology>
    </subcellularLocation>
</comment>
<proteinExistence type="predicted"/>
<dbReference type="AlphaFoldDB" id="A0A916JZR5"/>
<keyword evidence="2" id="KW-0813">Transport</keyword>
<dbReference type="PANTHER" id="PTHR32196">
    <property type="entry name" value="ABC TRANSPORTER PERMEASE PROTEIN YPHD-RELATED-RELATED"/>
    <property type="match status" value="1"/>
</dbReference>
<feature type="transmembrane region" description="Helical" evidence="9">
    <location>
        <begin position="77"/>
        <end position="96"/>
    </location>
</feature>
<protein>
    <recommendedName>
        <fullName evidence="8">Autoinducer 2 import system permease protein LsrD</fullName>
    </recommendedName>
</protein>
<feature type="transmembrane region" description="Helical" evidence="9">
    <location>
        <begin position="102"/>
        <end position="126"/>
    </location>
</feature>
<evidence type="ECO:0000256" key="9">
    <source>
        <dbReference type="SAM" id="Phobius"/>
    </source>
</evidence>
<evidence type="ECO:0000256" key="4">
    <source>
        <dbReference type="ARBA" id="ARBA00022519"/>
    </source>
</evidence>
<name>A0A916JZR5_9MICO</name>
<feature type="transmembrane region" description="Helical" evidence="9">
    <location>
        <begin position="321"/>
        <end position="340"/>
    </location>
</feature>
<keyword evidence="3" id="KW-1003">Cell membrane</keyword>
<evidence type="ECO:0000256" key="3">
    <source>
        <dbReference type="ARBA" id="ARBA00022475"/>
    </source>
</evidence>
<gene>
    <name evidence="10" type="primary">rbsC_2</name>
    <name evidence="10" type="ORF">LEUCIP111803_01300</name>
</gene>
<keyword evidence="6 9" id="KW-1133">Transmembrane helix</keyword>
<dbReference type="GO" id="GO:0005886">
    <property type="term" value="C:plasma membrane"/>
    <property type="evidence" value="ECO:0007669"/>
    <property type="project" value="UniProtKB-SubCell"/>
</dbReference>
<evidence type="ECO:0000313" key="10">
    <source>
        <dbReference type="EMBL" id="CAG7610332.1"/>
    </source>
</evidence>
<dbReference type="InterPro" id="IPR001851">
    <property type="entry name" value="ABC_transp_permease"/>
</dbReference>
<evidence type="ECO:0000256" key="5">
    <source>
        <dbReference type="ARBA" id="ARBA00022692"/>
    </source>
</evidence>
<keyword evidence="11" id="KW-1185">Reference proteome</keyword>
<evidence type="ECO:0000256" key="6">
    <source>
        <dbReference type="ARBA" id="ARBA00022989"/>
    </source>
</evidence>
<feature type="transmembrane region" description="Helical" evidence="9">
    <location>
        <begin position="44"/>
        <end position="65"/>
    </location>
</feature>
<evidence type="ECO:0000313" key="11">
    <source>
        <dbReference type="Proteomes" id="UP000693892"/>
    </source>
</evidence>
<feature type="transmembrane region" description="Helical" evidence="9">
    <location>
        <begin position="197"/>
        <end position="222"/>
    </location>
</feature>
<organism evidence="10 11">
    <name type="scientific">Leucobacter soli</name>
    <dbReference type="NCBI Taxonomy" id="2812850"/>
    <lineage>
        <taxon>Bacteria</taxon>
        <taxon>Bacillati</taxon>
        <taxon>Actinomycetota</taxon>
        <taxon>Actinomycetes</taxon>
        <taxon>Micrococcales</taxon>
        <taxon>Microbacteriaceae</taxon>
        <taxon>Leucobacter</taxon>
    </lineage>
</organism>
<dbReference type="PANTHER" id="PTHR32196:SF71">
    <property type="entry name" value="AUTOINDUCER 2 IMPORT SYSTEM PERMEASE PROTEIN LSRD"/>
    <property type="match status" value="1"/>
</dbReference>
<sequence length="348" mass="35971">MVVKNSDNGGISVRVEHPPTDTISIPLQTRPRGGALVLDLLREYGIVAATVVLFVVMAFASDAFLTPGNLLNILSQNAAVGIIACAMTLTLIAGGFDLSLGAIFGVATISTSLVMNATGSIALGVLTGLGVGFLAGLLNGAIVTYGRINFFVATLAMSLIYRGLAYVITGGFIVVVTAQAFSSLSRAPLFLGVRAPVIIFIVFALVCGFILKFTVFGRHIFAVGSNDYAARLSGVNVSMVRTWTYVIGGVAAAMAGLITMSRTLSVDAQAGLGIEFDAIAAVLVGGTSLMGGSGAIWRTVVGVMLFALINNGFNLLGLDPLYNKIFVGAVIILAVALDVWGRKRSSAA</sequence>
<feature type="transmembrane region" description="Helical" evidence="9">
    <location>
        <begin position="242"/>
        <end position="264"/>
    </location>
</feature>
<feature type="transmembrane region" description="Helical" evidence="9">
    <location>
        <begin position="133"/>
        <end position="157"/>
    </location>
</feature>
<keyword evidence="7 9" id="KW-0472">Membrane</keyword>
<accession>A0A916JZR5</accession>